<dbReference type="RefSeq" id="WP_158033136.1">
    <property type="nucleotide sequence ID" value="NZ_ML708613.1"/>
</dbReference>
<keyword evidence="3" id="KW-1185">Reference proteome</keyword>
<name>A0A5J5L0V9_9MICC</name>
<dbReference type="OrthoDB" id="4171838at2"/>
<sequence>MHEHTEQEIRKSFINCSKGEAQRINLPKDVLQDWESRIFLGWIDPKSPQHGYLVAETDEGLKGIAVQKKAGKGRGNAQMCQICMTLHPGSGISLVSIQRPKAKKDHYNSLGTYICADLACSDYTLGKRKPEGIRQMDETLTAEQRSDRTLENIRGLVQRVAHSRD</sequence>
<dbReference type="AlphaFoldDB" id="A0A5J5L0V9"/>
<dbReference type="InterPro" id="IPR032330">
    <property type="entry name" value="EF-G-binding_C"/>
</dbReference>
<dbReference type="Proteomes" id="UP000325957">
    <property type="component" value="Unassembled WGS sequence"/>
</dbReference>
<reference evidence="2 3" key="1">
    <citation type="submission" date="2019-05" db="EMBL/GenBank/DDBJ databases">
        <title>Kocuria coralli sp. nov., a novel actinobacterium isolated from coral reef seawater.</title>
        <authorList>
            <person name="Li J."/>
        </authorList>
    </citation>
    <scope>NUCLEOTIDE SEQUENCE [LARGE SCALE GENOMIC DNA]</scope>
    <source>
        <strain evidence="2 3">SCSIO 13007</strain>
    </source>
</reference>
<dbReference type="Pfam" id="PF16571">
    <property type="entry name" value="FBP_C"/>
    <property type="match status" value="1"/>
</dbReference>
<protein>
    <submittedName>
        <fullName evidence="2">FBP domain-containing protein</fullName>
    </submittedName>
</protein>
<gene>
    <name evidence="2" type="ORF">FCK90_04635</name>
</gene>
<evidence type="ECO:0000259" key="1">
    <source>
        <dbReference type="Pfam" id="PF16571"/>
    </source>
</evidence>
<dbReference type="EMBL" id="SZWF01000004">
    <property type="protein sequence ID" value="KAA9394825.1"/>
    <property type="molecule type" value="Genomic_DNA"/>
</dbReference>
<organism evidence="2 3">
    <name type="scientific">Kocuria coralli</name>
    <dbReference type="NCBI Taxonomy" id="1461025"/>
    <lineage>
        <taxon>Bacteria</taxon>
        <taxon>Bacillati</taxon>
        <taxon>Actinomycetota</taxon>
        <taxon>Actinomycetes</taxon>
        <taxon>Micrococcales</taxon>
        <taxon>Micrococcaceae</taxon>
        <taxon>Kocuria</taxon>
    </lineage>
</organism>
<evidence type="ECO:0000313" key="3">
    <source>
        <dbReference type="Proteomes" id="UP000325957"/>
    </source>
</evidence>
<accession>A0A5J5L0V9</accession>
<proteinExistence type="predicted"/>
<comment type="caution">
    <text evidence="2">The sequence shown here is derived from an EMBL/GenBank/DDBJ whole genome shotgun (WGS) entry which is preliminary data.</text>
</comment>
<evidence type="ECO:0000313" key="2">
    <source>
        <dbReference type="EMBL" id="KAA9394825.1"/>
    </source>
</evidence>
<feature type="domain" description="Elongation factor G-binding protein C-terminal treble-clef zinc-finger" evidence="1">
    <location>
        <begin position="8"/>
        <end position="160"/>
    </location>
</feature>